<keyword evidence="2" id="KW-0732">Signal</keyword>
<dbReference type="Pfam" id="PF16640">
    <property type="entry name" value="Big_3_5"/>
    <property type="match status" value="2"/>
</dbReference>
<dbReference type="InterPro" id="IPR013783">
    <property type="entry name" value="Ig-like_fold"/>
</dbReference>
<dbReference type="Gene3D" id="2.60.40.10">
    <property type="entry name" value="Immunoglobulins"/>
    <property type="match status" value="2"/>
</dbReference>
<accession>A0A4V0Z1T5</accession>
<dbReference type="EMBL" id="CP035806">
    <property type="protein sequence ID" value="QBE49529.1"/>
    <property type="molecule type" value="Genomic_DNA"/>
</dbReference>
<feature type="domain" description="Bacterial Ig-like" evidence="3">
    <location>
        <begin position="375"/>
        <end position="458"/>
    </location>
</feature>
<sequence length="512" mass="51070">MINFMRQFFGGLVAVLALVLGSLVIASPARADTVTWDGELSAGAATWLRPSCLSAGTGEEWWQKQAFRVDADGMYELEMISSAPVEAGGSSPDGFFLLYEAPFDPAAPTVNCIADNDDGASALNPRLVQALTAGTDYVLVTTQCCDGITPAQAMTYTNQITGPGAVTLTQQILAAPTESTIPAATDTVQIIFRLSAPPAANVTIPLVSADPGLLSVPASVTITPAQWSTGVPVSVTRTTPVAADATVAIDAGPAVSADPAFAGQTLGGLGVTLIAPVATATTLAAAPSSPVFGDEVVLTATVDVTGAIGAVDFFADGLPLGSAPLVDGAAALAVTDLAAGARTLTAEYSGDPERAASTSDPVGLVVSAVATSTRLTISARTSTLGDDVTLTAEVTGGAPTGDVDFRADGRSLGVVSLRDGAAELTVGDLPAGRHAITVQYAGDGNHTESASETVVLDVQGASEDDATAAPARLPETGGDVVPGLFAGGALLAGGALIGAGGMLGARRARSRP</sequence>
<organism evidence="4 5">
    <name type="scientific">Leucobacter triazinivorans</name>
    <dbReference type="NCBI Taxonomy" id="1784719"/>
    <lineage>
        <taxon>Bacteria</taxon>
        <taxon>Bacillati</taxon>
        <taxon>Actinomycetota</taxon>
        <taxon>Actinomycetes</taxon>
        <taxon>Micrococcales</taxon>
        <taxon>Microbacteriaceae</taxon>
        <taxon>Leucobacter</taxon>
    </lineage>
</organism>
<evidence type="ECO:0000313" key="4">
    <source>
        <dbReference type="EMBL" id="QBE49529.1"/>
    </source>
</evidence>
<gene>
    <name evidence="4" type="ORF">EVS81_12370</name>
</gene>
<evidence type="ECO:0000256" key="1">
    <source>
        <dbReference type="SAM" id="Phobius"/>
    </source>
</evidence>
<protein>
    <submittedName>
        <fullName evidence="4">Ig-like domain repeat protein</fullName>
    </submittedName>
</protein>
<dbReference type="InterPro" id="IPR032109">
    <property type="entry name" value="Big_3_5"/>
</dbReference>
<reference evidence="4 5" key="1">
    <citation type="submission" date="2019-02" db="EMBL/GenBank/DDBJ databases">
        <authorList>
            <person name="Sun L."/>
            <person name="Pan D."/>
            <person name="Wu X."/>
        </authorList>
    </citation>
    <scope>NUCLEOTIDE SEQUENCE [LARGE SCALE GENOMIC DNA]</scope>
    <source>
        <strain evidence="4 5">JW-1</strain>
    </source>
</reference>
<feature type="transmembrane region" description="Helical" evidence="1">
    <location>
        <begin position="484"/>
        <end position="505"/>
    </location>
</feature>
<feature type="domain" description="Bacterial Ig-like" evidence="3">
    <location>
        <begin position="284"/>
        <end position="366"/>
    </location>
</feature>
<dbReference type="OrthoDB" id="4984910at2"/>
<dbReference type="GO" id="GO:0005975">
    <property type="term" value="P:carbohydrate metabolic process"/>
    <property type="evidence" value="ECO:0007669"/>
    <property type="project" value="UniProtKB-ARBA"/>
</dbReference>
<keyword evidence="1" id="KW-0812">Transmembrane</keyword>
<dbReference type="KEGG" id="ltr:EVS81_12370"/>
<keyword evidence="1" id="KW-0472">Membrane</keyword>
<name>A0A4V0Z1T5_9MICO</name>
<evidence type="ECO:0000256" key="2">
    <source>
        <dbReference type="SAM" id="SignalP"/>
    </source>
</evidence>
<dbReference type="Proteomes" id="UP000289260">
    <property type="component" value="Chromosome"/>
</dbReference>
<evidence type="ECO:0000259" key="3">
    <source>
        <dbReference type="Pfam" id="PF16640"/>
    </source>
</evidence>
<dbReference type="AlphaFoldDB" id="A0A4V0Z1T5"/>
<feature type="signal peptide" evidence="2">
    <location>
        <begin position="1"/>
        <end position="31"/>
    </location>
</feature>
<proteinExistence type="predicted"/>
<keyword evidence="1" id="KW-1133">Transmembrane helix</keyword>
<keyword evidence="5" id="KW-1185">Reference proteome</keyword>
<evidence type="ECO:0000313" key="5">
    <source>
        <dbReference type="Proteomes" id="UP000289260"/>
    </source>
</evidence>
<feature type="chain" id="PRO_5020385139" evidence="2">
    <location>
        <begin position="32"/>
        <end position="512"/>
    </location>
</feature>